<accession>A0A380TC30</accession>
<dbReference type="AlphaFoldDB" id="A0A380TC30"/>
<evidence type="ECO:0000313" key="1">
    <source>
        <dbReference type="EMBL" id="SUS05056.1"/>
    </source>
</evidence>
<proteinExistence type="predicted"/>
<name>A0A380TC30_9ZZZZ</name>
<gene>
    <name evidence="1" type="ORF">DF3PB_1680006</name>
</gene>
<dbReference type="EMBL" id="UIDG01000077">
    <property type="protein sequence ID" value="SUS05056.1"/>
    <property type="molecule type" value="Genomic_DNA"/>
</dbReference>
<organism evidence="1">
    <name type="scientific">metagenome</name>
    <dbReference type="NCBI Taxonomy" id="256318"/>
    <lineage>
        <taxon>unclassified sequences</taxon>
        <taxon>metagenomes</taxon>
    </lineage>
</organism>
<protein>
    <submittedName>
        <fullName evidence="1">Uncharacterized protein</fullName>
    </submittedName>
</protein>
<reference evidence="1" key="1">
    <citation type="submission" date="2018-07" db="EMBL/GenBank/DDBJ databases">
        <authorList>
            <person name="Quirk P.G."/>
            <person name="Krulwich T.A."/>
        </authorList>
    </citation>
    <scope>NUCLEOTIDE SEQUENCE</scope>
</reference>
<sequence length="59" mass="6663">MHVLSLPPAFVLSQDQTLKLTLPSRAHEEAPSTGIHFSRFIVHEDRCPLRTLYVLKGHA</sequence>